<organism evidence="1 2">
    <name type="scientific">Blautia obeum</name>
    <dbReference type="NCBI Taxonomy" id="40520"/>
    <lineage>
        <taxon>Bacteria</taxon>
        <taxon>Bacillati</taxon>
        <taxon>Bacillota</taxon>
        <taxon>Clostridia</taxon>
        <taxon>Lachnospirales</taxon>
        <taxon>Lachnospiraceae</taxon>
        <taxon>Blautia</taxon>
    </lineage>
</organism>
<dbReference type="Proteomes" id="UP000253208">
    <property type="component" value="Unassembled WGS sequence"/>
</dbReference>
<sequence>MFDDYDFTPYFQLAEQVQKPAPLHERLALCEQARPVLAGFVSACLQEDGELPPSIPFRDYAPIWYMRTGQWEAAASYINFCISCKAYFPGDGQAELQYLNCYQRTAQIALEYISQNPGCLQSQIHKLLSGSTDKECLKQFTKFSELIKKVPYNKTNRLYVAQQRPYGF</sequence>
<dbReference type="RefSeq" id="WP_114001906.1">
    <property type="nucleotide sequence ID" value="NZ_PSQG01000006.1"/>
</dbReference>
<proteinExistence type="predicted"/>
<reference evidence="1 2" key="1">
    <citation type="submission" date="2018-02" db="EMBL/GenBank/DDBJ databases">
        <title>Complete genome sequencing of Faecalibacterium prausnitzii strains isolated from the human gut.</title>
        <authorList>
            <person name="Fitzgerald B.C."/>
            <person name="Shkoporov A.N."/>
            <person name="Ross P.R."/>
            <person name="Hill C."/>
        </authorList>
    </citation>
    <scope>NUCLEOTIDE SEQUENCE [LARGE SCALE GENOMIC DNA]</scope>
    <source>
        <strain evidence="1 2">APC942/31-1</strain>
    </source>
</reference>
<name>A0A367G491_9FIRM</name>
<comment type="caution">
    <text evidence="1">The sequence shown here is derived from an EMBL/GenBank/DDBJ whole genome shotgun (WGS) entry which is preliminary data.</text>
</comment>
<dbReference type="AlphaFoldDB" id="A0A367G491"/>
<dbReference type="EMBL" id="PSQG01000006">
    <property type="protein sequence ID" value="RCH44916.1"/>
    <property type="molecule type" value="Genomic_DNA"/>
</dbReference>
<accession>A0A367G491</accession>
<evidence type="ECO:0000313" key="2">
    <source>
        <dbReference type="Proteomes" id="UP000253208"/>
    </source>
</evidence>
<evidence type="ECO:0000313" key="1">
    <source>
        <dbReference type="EMBL" id="RCH44916.1"/>
    </source>
</evidence>
<gene>
    <name evidence="1" type="ORF">C4886_05555</name>
</gene>
<protein>
    <submittedName>
        <fullName evidence="1">Uncharacterized protein</fullName>
    </submittedName>
</protein>